<evidence type="ECO:0000313" key="7">
    <source>
        <dbReference type="EMBL" id="KAJ3052920.1"/>
    </source>
</evidence>
<evidence type="ECO:0000256" key="4">
    <source>
        <dbReference type="SAM" id="Phobius"/>
    </source>
</evidence>
<dbReference type="InterPro" id="IPR000757">
    <property type="entry name" value="Beta-glucanase-like"/>
</dbReference>
<accession>A0AAD5X2H5</accession>
<evidence type="ECO:0000256" key="2">
    <source>
        <dbReference type="ARBA" id="ARBA00023295"/>
    </source>
</evidence>
<keyword evidence="8" id="KW-1185">Reference proteome</keyword>
<evidence type="ECO:0000256" key="3">
    <source>
        <dbReference type="SAM" id="MobiDB-lite"/>
    </source>
</evidence>
<gene>
    <name evidence="7" type="ORF">HK097_005421</name>
</gene>
<dbReference type="PANTHER" id="PTHR31062">
    <property type="entry name" value="XYLOGLUCAN ENDOTRANSGLUCOSYLASE/HYDROLASE PROTEIN 8-RELATED"/>
    <property type="match status" value="1"/>
</dbReference>
<keyword evidence="4" id="KW-0812">Transmembrane</keyword>
<keyword evidence="5" id="KW-0732">Signal</keyword>
<keyword evidence="4" id="KW-1133">Transmembrane helix</keyword>
<dbReference type="AlphaFoldDB" id="A0AAD5X2H5"/>
<dbReference type="EMBL" id="JADGJD010000254">
    <property type="protein sequence ID" value="KAJ3052920.1"/>
    <property type="molecule type" value="Genomic_DNA"/>
</dbReference>
<feature type="domain" description="GH16" evidence="6">
    <location>
        <begin position="26"/>
        <end position="284"/>
    </location>
</feature>
<dbReference type="GO" id="GO:0004553">
    <property type="term" value="F:hydrolase activity, hydrolyzing O-glycosyl compounds"/>
    <property type="evidence" value="ECO:0007669"/>
    <property type="project" value="InterPro"/>
</dbReference>
<comment type="caution">
    <text evidence="7">The sequence shown here is derived from an EMBL/GenBank/DDBJ whole genome shotgun (WGS) entry which is preliminary data.</text>
</comment>
<reference evidence="7" key="1">
    <citation type="submission" date="2020-05" db="EMBL/GenBank/DDBJ databases">
        <title>Phylogenomic resolution of chytrid fungi.</title>
        <authorList>
            <person name="Stajich J.E."/>
            <person name="Amses K."/>
            <person name="Simmons R."/>
            <person name="Seto K."/>
            <person name="Myers J."/>
            <person name="Bonds A."/>
            <person name="Quandt C.A."/>
            <person name="Barry K."/>
            <person name="Liu P."/>
            <person name="Grigoriev I."/>
            <person name="Longcore J.E."/>
            <person name="James T.Y."/>
        </authorList>
    </citation>
    <scope>NUCLEOTIDE SEQUENCE</scope>
    <source>
        <strain evidence="7">JEL0318</strain>
    </source>
</reference>
<evidence type="ECO:0000259" key="6">
    <source>
        <dbReference type="PROSITE" id="PS51762"/>
    </source>
</evidence>
<dbReference type="GO" id="GO:0005975">
    <property type="term" value="P:carbohydrate metabolic process"/>
    <property type="evidence" value="ECO:0007669"/>
    <property type="project" value="InterPro"/>
</dbReference>
<dbReference type="PROSITE" id="PS51762">
    <property type="entry name" value="GH16_2"/>
    <property type="match status" value="1"/>
</dbReference>
<name>A0AAD5X2H5_9FUNG</name>
<dbReference type="Pfam" id="PF00722">
    <property type="entry name" value="Glyco_hydro_16"/>
    <property type="match status" value="1"/>
</dbReference>
<dbReference type="InterPro" id="IPR044791">
    <property type="entry name" value="Beta-glucanase/XTH"/>
</dbReference>
<keyword evidence="1" id="KW-0378">Hydrolase</keyword>
<dbReference type="InterPro" id="IPR013320">
    <property type="entry name" value="ConA-like_dom_sf"/>
</dbReference>
<feature type="compositionally biased region" description="Low complexity" evidence="3">
    <location>
        <begin position="292"/>
        <end position="317"/>
    </location>
</feature>
<feature type="signal peptide" evidence="5">
    <location>
        <begin position="1"/>
        <end position="17"/>
    </location>
</feature>
<dbReference type="Gene3D" id="2.60.120.200">
    <property type="match status" value="1"/>
</dbReference>
<feature type="region of interest" description="Disordered" evidence="3">
    <location>
        <begin position="292"/>
        <end position="334"/>
    </location>
</feature>
<sequence length="360" mass="38734">MISSRLIPLALLPAALAQTFEPFPNVHYDVDFIPGKCSASHPNNCLYSTVDNSCDQLYTFNQNPRWIAAMDPAYTGDPAPYDFTVEAGEPQIFNGVLRTPLLPPRVNGSVIGQATILATTRYLQYGSIEFKGTKGQGSTVITSLNTMSNSLDEIDIEFTGVSPTEIQTNWYYRGNETSRGQHFAIANTNQSLYDTPHTFRIDWFPDALSFYVNNQLINTVPRSTTCSTAANGTQVCGYPSDPSRIKFGVWNAQVGDWAGRTPVNWNLPANRNKGIFATYEYIRIKCMDAANNPNSQPSNGQNATAGTTARDAATGTTSRPAATNTAGADAKGSGSGAMGMVKPVLGLVGAMVAGVFVLAL</sequence>
<evidence type="ECO:0000313" key="8">
    <source>
        <dbReference type="Proteomes" id="UP001212841"/>
    </source>
</evidence>
<dbReference type="SUPFAM" id="SSF49899">
    <property type="entry name" value="Concanavalin A-like lectins/glucanases"/>
    <property type="match status" value="2"/>
</dbReference>
<organism evidence="7 8">
    <name type="scientific">Rhizophlyctis rosea</name>
    <dbReference type="NCBI Taxonomy" id="64517"/>
    <lineage>
        <taxon>Eukaryota</taxon>
        <taxon>Fungi</taxon>
        <taxon>Fungi incertae sedis</taxon>
        <taxon>Chytridiomycota</taxon>
        <taxon>Chytridiomycota incertae sedis</taxon>
        <taxon>Chytridiomycetes</taxon>
        <taxon>Rhizophlyctidales</taxon>
        <taxon>Rhizophlyctidaceae</taxon>
        <taxon>Rhizophlyctis</taxon>
    </lineage>
</organism>
<feature type="transmembrane region" description="Helical" evidence="4">
    <location>
        <begin position="340"/>
        <end position="359"/>
    </location>
</feature>
<feature type="chain" id="PRO_5042154713" description="GH16 domain-containing protein" evidence="5">
    <location>
        <begin position="18"/>
        <end position="360"/>
    </location>
</feature>
<evidence type="ECO:0000256" key="5">
    <source>
        <dbReference type="SAM" id="SignalP"/>
    </source>
</evidence>
<evidence type="ECO:0000256" key="1">
    <source>
        <dbReference type="ARBA" id="ARBA00022801"/>
    </source>
</evidence>
<proteinExistence type="predicted"/>
<keyword evidence="4" id="KW-0472">Membrane</keyword>
<keyword evidence="2" id="KW-0326">Glycosidase</keyword>
<protein>
    <recommendedName>
        <fullName evidence="6">GH16 domain-containing protein</fullName>
    </recommendedName>
</protein>
<dbReference type="Proteomes" id="UP001212841">
    <property type="component" value="Unassembled WGS sequence"/>
</dbReference>